<dbReference type="SUPFAM" id="SSF53697">
    <property type="entry name" value="SIS domain"/>
    <property type="match status" value="1"/>
</dbReference>
<dbReference type="InterPro" id="IPR001347">
    <property type="entry name" value="SIS_dom"/>
</dbReference>
<protein>
    <submittedName>
        <fullName evidence="6">SIS domain-containing protein</fullName>
    </submittedName>
</protein>
<dbReference type="Gene3D" id="3.40.50.10490">
    <property type="entry name" value="Glucose-6-phosphate isomerase like protein, domain 1"/>
    <property type="match status" value="2"/>
</dbReference>
<feature type="domain" description="SIS" evidence="5">
    <location>
        <begin position="47"/>
        <end position="203"/>
    </location>
</feature>
<dbReference type="Pfam" id="PF01380">
    <property type="entry name" value="SIS"/>
    <property type="match status" value="1"/>
</dbReference>
<evidence type="ECO:0000256" key="1">
    <source>
        <dbReference type="ARBA" id="ARBA00007748"/>
    </source>
</evidence>
<comment type="catalytic activity">
    <reaction evidence="4">
        <text>D-galactosamine 6-phosphate + H2O = D-tagatopyranose 1-phosphate + NH4(+)</text>
        <dbReference type="Rhea" id="RHEA:47680"/>
        <dbReference type="ChEBI" id="CHEBI:15377"/>
        <dbReference type="ChEBI" id="CHEBI:28938"/>
        <dbReference type="ChEBI" id="CHEBI:71674"/>
        <dbReference type="ChEBI" id="CHEBI:138150"/>
    </reaction>
</comment>
<dbReference type="InterPro" id="IPR035464">
    <property type="entry name" value="SIS_AgaS"/>
</dbReference>
<sequence>MLLDVSEEKSKSLGVYHTQKEIAQQPVLWEQTFERFIKEKPAVQAFLAEILKKHHRVRVILTGAGTSAFVGECVIPYLKTICNPEHYVVEAIPTTDIVSNPTSYLSASVPTIMVSFARSGDSPESVAAVKLGEKLIRDFYQINITCNKDGYLAKQSKNDDRALLLLMPEASNDQGFAMTGSFTCMTLAALLIFQMEKLEAFEAVVRQMKKAGEALLENALQTLQTIADIDFSNIVYLGSGPFHGLAHEASLKMLELTGGKVFTAYESSLGFRHGPKSMLNDRSLVMMMVSGDPYTRKYDVDMLKELYEEKAHASINIVAMSSGYDKDVEASADYYFYDNGHANEEDVWSIFPYIMYGQILAFYKSVQLGLKPDNPSPSGSVNRVVKGVTIHPL</sequence>
<dbReference type="PANTHER" id="PTHR32502:SF3">
    <property type="entry name" value="D-GALACTOSAMINE-6-PHOSPHATE DEAMINASE AGAS-RELATED"/>
    <property type="match status" value="1"/>
</dbReference>
<dbReference type="PANTHER" id="PTHR32502">
    <property type="entry name" value="N-ACETYLGALACTOSAMINE PERMEASE II COMPONENT-RELATED"/>
    <property type="match status" value="1"/>
</dbReference>
<dbReference type="Proteomes" id="UP001596022">
    <property type="component" value="Unassembled WGS sequence"/>
</dbReference>
<keyword evidence="3" id="KW-0378">Hydrolase</keyword>
<keyword evidence="7" id="KW-1185">Reference proteome</keyword>
<evidence type="ECO:0000313" key="7">
    <source>
        <dbReference type="Proteomes" id="UP001596022"/>
    </source>
</evidence>
<accession>A0ABV9GLD2</accession>
<reference evidence="7" key="1">
    <citation type="journal article" date="2019" name="Int. J. Syst. Evol. Microbiol.">
        <title>The Global Catalogue of Microorganisms (GCM) 10K type strain sequencing project: providing services to taxonomists for standard genome sequencing and annotation.</title>
        <authorList>
            <consortium name="The Broad Institute Genomics Platform"/>
            <consortium name="The Broad Institute Genome Sequencing Center for Infectious Disease"/>
            <person name="Wu L."/>
            <person name="Ma J."/>
        </authorList>
    </citation>
    <scope>NUCLEOTIDE SEQUENCE [LARGE SCALE GENOMIC DNA]</scope>
    <source>
        <strain evidence="7">CGMCC 1.16306</strain>
    </source>
</reference>
<evidence type="ECO:0000259" key="5">
    <source>
        <dbReference type="PROSITE" id="PS51464"/>
    </source>
</evidence>
<comment type="caution">
    <text evidence="6">The sequence shown here is derived from an EMBL/GenBank/DDBJ whole genome shotgun (WGS) entry which is preliminary data.</text>
</comment>
<comment type="similarity">
    <text evidence="1">Belongs to the SIS family. AgaS subfamily.</text>
</comment>
<dbReference type="EMBL" id="JBHSFW010000003">
    <property type="protein sequence ID" value="MFC4618763.1"/>
    <property type="molecule type" value="Genomic_DNA"/>
</dbReference>
<evidence type="ECO:0000313" key="6">
    <source>
        <dbReference type="EMBL" id="MFC4618763.1"/>
    </source>
</evidence>
<gene>
    <name evidence="6" type="ORF">ACFO4N_08430</name>
</gene>
<dbReference type="InterPro" id="IPR050303">
    <property type="entry name" value="GatZ_KbaZ_carbometab"/>
</dbReference>
<proteinExistence type="inferred from homology"/>
<name>A0ABV9GLD2_9BACL</name>
<dbReference type="InterPro" id="IPR046348">
    <property type="entry name" value="SIS_dom_sf"/>
</dbReference>
<evidence type="ECO:0000256" key="3">
    <source>
        <dbReference type="ARBA" id="ARBA00022801"/>
    </source>
</evidence>
<keyword evidence="2" id="KW-0677">Repeat</keyword>
<dbReference type="InterPro" id="IPR035466">
    <property type="entry name" value="GlmS/AgaS_SIS"/>
</dbReference>
<dbReference type="CDD" id="cd05010">
    <property type="entry name" value="SIS_AgaS_like"/>
    <property type="match status" value="1"/>
</dbReference>
<evidence type="ECO:0000256" key="2">
    <source>
        <dbReference type="ARBA" id="ARBA00022737"/>
    </source>
</evidence>
<dbReference type="PROSITE" id="PS51464">
    <property type="entry name" value="SIS"/>
    <property type="match status" value="2"/>
</dbReference>
<evidence type="ECO:0000256" key="4">
    <source>
        <dbReference type="ARBA" id="ARBA00029292"/>
    </source>
</evidence>
<organism evidence="6 7">
    <name type="scientific">Camelliibacillus cellulosilyticus</name>
    <dbReference type="NCBI Taxonomy" id="2174486"/>
    <lineage>
        <taxon>Bacteria</taxon>
        <taxon>Bacillati</taxon>
        <taxon>Bacillota</taxon>
        <taxon>Bacilli</taxon>
        <taxon>Bacillales</taxon>
        <taxon>Sporolactobacillaceae</taxon>
        <taxon>Camelliibacillus</taxon>
    </lineage>
</organism>
<dbReference type="CDD" id="cd05008">
    <property type="entry name" value="SIS_GlmS_GlmD_1"/>
    <property type="match status" value="1"/>
</dbReference>
<dbReference type="RefSeq" id="WP_376845844.1">
    <property type="nucleotide sequence ID" value="NZ_JBHSFW010000003.1"/>
</dbReference>
<feature type="domain" description="SIS" evidence="5">
    <location>
        <begin position="222"/>
        <end position="375"/>
    </location>
</feature>